<sequence length="101" mass="11477">MTTELIQIWKQAQATIKERVGEIPYKTWFSALEAKQEDENTLALETPDDFFKNWVDDHYRICVEEIIGALSTKPINIAFTVGSKITNSSPETNIASLKKES</sequence>
<dbReference type="InterPro" id="IPR024633">
    <property type="entry name" value="DnaA_N_dom"/>
</dbReference>
<evidence type="ECO:0000313" key="2">
    <source>
        <dbReference type="EMBL" id="VAW15886.1"/>
    </source>
</evidence>
<evidence type="ECO:0000259" key="1">
    <source>
        <dbReference type="Pfam" id="PF11638"/>
    </source>
</evidence>
<feature type="non-terminal residue" evidence="2">
    <location>
        <position position="101"/>
    </location>
</feature>
<dbReference type="AlphaFoldDB" id="A0A3B0U8X5"/>
<organism evidence="2">
    <name type="scientific">hydrothermal vent metagenome</name>
    <dbReference type="NCBI Taxonomy" id="652676"/>
    <lineage>
        <taxon>unclassified sequences</taxon>
        <taxon>metagenomes</taxon>
        <taxon>ecological metagenomes</taxon>
    </lineage>
</organism>
<reference evidence="2" key="1">
    <citation type="submission" date="2018-06" db="EMBL/GenBank/DDBJ databases">
        <authorList>
            <person name="Zhirakovskaya E."/>
        </authorList>
    </citation>
    <scope>NUCLEOTIDE SEQUENCE</scope>
</reference>
<gene>
    <name evidence="2" type="ORF">MNBD_BACTEROID05-801</name>
</gene>
<protein>
    <recommendedName>
        <fullName evidence="1">DnaA N-terminal domain-containing protein</fullName>
    </recommendedName>
</protein>
<dbReference type="Pfam" id="PF11638">
    <property type="entry name" value="DnaA_N"/>
    <property type="match status" value="1"/>
</dbReference>
<proteinExistence type="predicted"/>
<feature type="domain" description="DnaA N-terminal" evidence="1">
    <location>
        <begin position="8"/>
        <end position="60"/>
    </location>
</feature>
<accession>A0A3B0U8X5</accession>
<dbReference type="Gene3D" id="3.30.300.180">
    <property type="match status" value="1"/>
</dbReference>
<dbReference type="EMBL" id="UOEN01000294">
    <property type="protein sequence ID" value="VAW15886.1"/>
    <property type="molecule type" value="Genomic_DNA"/>
</dbReference>
<name>A0A3B0U8X5_9ZZZZ</name>
<dbReference type="InterPro" id="IPR038454">
    <property type="entry name" value="DnaA_N_sf"/>
</dbReference>